<reference evidence="1" key="1">
    <citation type="submission" date="2013-11" db="EMBL/GenBank/DDBJ databases">
        <title>The Genome Sequence of Phytophthora parasitica CHvinca01.</title>
        <authorList>
            <consortium name="The Broad Institute Genomics Platform"/>
            <person name="Russ C."/>
            <person name="Tyler B."/>
            <person name="Panabieres F."/>
            <person name="Shan W."/>
            <person name="Tripathy S."/>
            <person name="Grunwald N."/>
            <person name="Machado M."/>
            <person name="Johnson C.S."/>
            <person name="Arredondo F."/>
            <person name="Hong C."/>
            <person name="Coffey M."/>
            <person name="Young S.K."/>
            <person name="Zeng Q."/>
            <person name="Gargeya S."/>
            <person name="Fitzgerald M."/>
            <person name="Abouelleil A."/>
            <person name="Alvarado L."/>
            <person name="Chapman S.B."/>
            <person name="Gainer-Dewar J."/>
            <person name="Goldberg J."/>
            <person name="Griggs A."/>
            <person name="Gujja S."/>
            <person name="Hansen M."/>
            <person name="Howarth C."/>
            <person name="Imamovic A."/>
            <person name="Ireland A."/>
            <person name="Larimer J."/>
            <person name="McCowan C."/>
            <person name="Murphy C."/>
            <person name="Pearson M."/>
            <person name="Poon T.W."/>
            <person name="Priest M."/>
            <person name="Roberts A."/>
            <person name="Saif S."/>
            <person name="Shea T."/>
            <person name="Sykes S."/>
            <person name="Wortman J."/>
            <person name="Nusbaum C."/>
            <person name="Birren B."/>
        </authorList>
    </citation>
    <scope>NUCLEOTIDE SEQUENCE [LARGE SCALE GENOMIC DNA]</scope>
    <source>
        <strain evidence="1">CHvinca01</strain>
    </source>
</reference>
<dbReference type="Proteomes" id="UP000054423">
    <property type="component" value="Unassembled WGS sequence"/>
</dbReference>
<protein>
    <submittedName>
        <fullName evidence="1">Uncharacterized protein</fullName>
    </submittedName>
</protein>
<dbReference type="EMBL" id="KI680827">
    <property type="protein sequence ID" value="ETL88262.1"/>
    <property type="molecule type" value="Genomic_DNA"/>
</dbReference>
<organism evidence="1">
    <name type="scientific">Phytophthora nicotianae</name>
    <name type="common">Potato buckeye rot agent</name>
    <name type="synonym">Phytophthora parasitica</name>
    <dbReference type="NCBI Taxonomy" id="4792"/>
    <lineage>
        <taxon>Eukaryota</taxon>
        <taxon>Sar</taxon>
        <taxon>Stramenopiles</taxon>
        <taxon>Oomycota</taxon>
        <taxon>Peronosporomycetes</taxon>
        <taxon>Peronosporales</taxon>
        <taxon>Peronosporaceae</taxon>
        <taxon>Phytophthora</taxon>
    </lineage>
</organism>
<gene>
    <name evidence="1" type="ORF">L917_12645</name>
</gene>
<evidence type="ECO:0000313" key="1">
    <source>
        <dbReference type="EMBL" id="ETL88262.1"/>
    </source>
</evidence>
<name>W2KT22_PHYNI</name>
<proteinExistence type="predicted"/>
<sequence length="111" mass="12971">MDRYITSTFSWEEAVKSEAPALVYRQACNDVAGCRGYHKIPIDTEHLYDILMTDNIPLYVREEVKQQWLENRTSPPDQLSIDLPGYYSKIQIPLSQGYIFELEFCIKMTTE</sequence>
<accession>W2KT22</accession>
<dbReference type="AlphaFoldDB" id="W2KT22"/>
<dbReference type="OrthoDB" id="129067at2759"/>